<gene>
    <name evidence="2" type="ORF">SCF082_LOCUS30001</name>
</gene>
<proteinExistence type="predicted"/>
<organism evidence="2 3">
    <name type="scientific">Durusdinium trenchii</name>
    <dbReference type="NCBI Taxonomy" id="1381693"/>
    <lineage>
        <taxon>Eukaryota</taxon>
        <taxon>Sar</taxon>
        <taxon>Alveolata</taxon>
        <taxon>Dinophyceae</taxon>
        <taxon>Suessiales</taxon>
        <taxon>Symbiodiniaceae</taxon>
        <taxon>Durusdinium</taxon>
    </lineage>
</organism>
<feature type="region of interest" description="Disordered" evidence="1">
    <location>
        <begin position="96"/>
        <end position="161"/>
    </location>
</feature>
<dbReference type="Proteomes" id="UP001642464">
    <property type="component" value="Unassembled WGS sequence"/>
</dbReference>
<reference evidence="2 3" key="1">
    <citation type="submission" date="2024-02" db="EMBL/GenBank/DDBJ databases">
        <authorList>
            <person name="Chen Y."/>
            <person name="Shah S."/>
            <person name="Dougan E. K."/>
            <person name="Thang M."/>
            <person name="Chan C."/>
        </authorList>
    </citation>
    <scope>NUCLEOTIDE SEQUENCE [LARGE SCALE GENOMIC DNA]</scope>
</reference>
<name>A0ABP0MVL8_9DINO</name>
<keyword evidence="3" id="KW-1185">Reference proteome</keyword>
<evidence type="ECO:0000313" key="2">
    <source>
        <dbReference type="EMBL" id="CAK9055546.1"/>
    </source>
</evidence>
<evidence type="ECO:0000313" key="3">
    <source>
        <dbReference type="Proteomes" id="UP001642464"/>
    </source>
</evidence>
<feature type="compositionally biased region" description="Basic and acidic residues" evidence="1">
    <location>
        <begin position="125"/>
        <end position="143"/>
    </location>
</feature>
<accession>A0ABP0MVL8</accession>
<evidence type="ECO:0000256" key="1">
    <source>
        <dbReference type="SAM" id="MobiDB-lite"/>
    </source>
</evidence>
<comment type="caution">
    <text evidence="2">The sequence shown here is derived from an EMBL/GenBank/DDBJ whole genome shotgun (WGS) entry which is preliminary data.</text>
</comment>
<sequence length="161" mass="17932">MLGSRTLEVLQECLRQESPQPEKLLKGLLQKVLSDGLQGDRHDKVSPTSSVFKDQEELRMFLQQVLSDGLQGDRHDKVSPTSSVFKEKFGTEARGGIICEEEGHKEEEDEGAASSAPVEQSPPESRARVTFADRKSHLLELRLNRRKGGPDRLTWPLGAAQ</sequence>
<protein>
    <submittedName>
        <fullName evidence="2">Uncharacterized protein</fullName>
    </submittedName>
</protein>
<dbReference type="EMBL" id="CAXAMM010024536">
    <property type="protein sequence ID" value="CAK9055546.1"/>
    <property type="molecule type" value="Genomic_DNA"/>
</dbReference>